<evidence type="ECO:0000313" key="3">
    <source>
        <dbReference type="Proteomes" id="UP000231655"/>
    </source>
</evidence>
<dbReference type="Proteomes" id="UP000231702">
    <property type="component" value="Unassembled WGS sequence"/>
</dbReference>
<dbReference type="EMBL" id="OBEA01000007">
    <property type="protein sequence ID" value="SNY58166.1"/>
    <property type="molecule type" value="Genomic_DNA"/>
</dbReference>
<reference evidence="2 3" key="1">
    <citation type="submission" date="2017-09" db="EMBL/GenBank/DDBJ databases">
        <authorList>
            <person name="Ehlers B."/>
            <person name="Leendertz F.H."/>
        </authorList>
    </citation>
    <scope>NUCLEOTIDE SEQUENCE [LARGE SCALE GENOMIC DNA]</scope>
    <source>
        <strain evidence="2 3">CGMCC 1.12662</strain>
    </source>
</reference>
<evidence type="ECO:0000313" key="4">
    <source>
        <dbReference type="Proteomes" id="UP000231702"/>
    </source>
</evidence>
<dbReference type="AlphaFoldDB" id="A0A285JFK0"/>
<dbReference type="Proteomes" id="UP000231655">
    <property type="component" value="Unassembled WGS sequence"/>
</dbReference>
<dbReference type="RefSeq" id="WP_097147216.1">
    <property type="nucleotide sequence ID" value="NZ_OBEA01000007.1"/>
</dbReference>
<reference evidence="1 4" key="2">
    <citation type="journal article" date="2018" name="Int. J. Syst. Evol. Microbiol.">
        <title>Pseudooceanicola lipolyticus sp. nov., a marine alphaproteobacterium, reclassification of Oceanicola flagellatus as Pseudooceanicola flagellatus comb. nov. and emended description of the genus Pseudooceanicola.</title>
        <authorList>
            <person name="Huang M.-M."/>
            <person name="Guo L.-L."/>
            <person name="Wu Y.-H."/>
            <person name="Lai Q.-L."/>
            <person name="Shao Z.-Z."/>
            <person name="Wang C.-S."/>
            <person name="Wu M."/>
            <person name="Xu X.-W."/>
        </authorList>
    </citation>
    <scope>NUCLEOTIDE SEQUENCE [LARGE SCALE GENOMIC DNA]</scope>
    <source>
        <strain evidence="1 4">Ar-45</strain>
    </source>
</reference>
<sequence length="174" mass="19197">MPITFTNKNLRAALGFHPNTVYTWTKDLPRSSPEGRYPLRFDVAHILPRLTHAQACDLLPRCESDNELWVGDEGTIMPACRRLSDWFETDEGMSRRAAQVRATFFNSLSGTPSGAIAADAERVRQLLPASCYTLPYIVTGETADLPTAEGWPAFSRAFALVHSSMPARGEVLAA</sequence>
<organism evidence="2 3">
    <name type="scientific">Pseudooceanicola antarcticus</name>
    <dbReference type="NCBI Taxonomy" id="1247613"/>
    <lineage>
        <taxon>Bacteria</taxon>
        <taxon>Pseudomonadati</taxon>
        <taxon>Pseudomonadota</taxon>
        <taxon>Alphaproteobacteria</taxon>
        <taxon>Rhodobacterales</taxon>
        <taxon>Paracoccaceae</taxon>
        <taxon>Pseudooceanicola</taxon>
    </lineage>
</organism>
<gene>
    <name evidence="1" type="ORF">CVM39_03860</name>
    <name evidence="2" type="ORF">SAMN06297129_3533</name>
</gene>
<evidence type="ECO:0000313" key="2">
    <source>
        <dbReference type="EMBL" id="SNY58166.1"/>
    </source>
</evidence>
<accession>A0A285JFK0</accession>
<evidence type="ECO:0000313" key="1">
    <source>
        <dbReference type="EMBL" id="PJE31353.1"/>
    </source>
</evidence>
<proteinExistence type="predicted"/>
<dbReference type="EMBL" id="PGTD01000010">
    <property type="protein sequence ID" value="PJE31353.1"/>
    <property type="molecule type" value="Genomic_DNA"/>
</dbReference>
<dbReference type="OrthoDB" id="10014652at2"/>
<protein>
    <submittedName>
        <fullName evidence="2">Uncharacterized protein</fullName>
    </submittedName>
</protein>
<name>A0A285JFK0_9RHOB</name>
<keyword evidence="4" id="KW-1185">Reference proteome</keyword>